<evidence type="ECO:0000256" key="1">
    <source>
        <dbReference type="ARBA" id="ARBA00004251"/>
    </source>
</evidence>
<comment type="caution">
    <text evidence="12">The sequence shown here is derived from an EMBL/GenBank/DDBJ whole genome shotgun (WGS) entry which is preliminary data.</text>
</comment>
<dbReference type="GO" id="GO:0030139">
    <property type="term" value="C:endocytic vesicle"/>
    <property type="evidence" value="ECO:0007669"/>
    <property type="project" value="TreeGrafter"/>
</dbReference>
<dbReference type="EMBL" id="JALNTZ010000005">
    <property type="protein sequence ID" value="KAJ3651680.1"/>
    <property type="molecule type" value="Genomic_DNA"/>
</dbReference>
<feature type="chain" id="PRO_5041343165" description="Protein amnionless" evidence="11">
    <location>
        <begin position="22"/>
        <end position="345"/>
    </location>
</feature>
<dbReference type="GO" id="GO:0006898">
    <property type="term" value="P:receptor-mediated endocytosis"/>
    <property type="evidence" value="ECO:0007669"/>
    <property type="project" value="TreeGrafter"/>
</dbReference>
<dbReference type="PANTHER" id="PTHR14995">
    <property type="entry name" value="AMNIONLESS"/>
    <property type="match status" value="1"/>
</dbReference>
<dbReference type="InterPro" id="IPR026112">
    <property type="entry name" value="AMN"/>
</dbReference>
<evidence type="ECO:0000256" key="4">
    <source>
        <dbReference type="ARBA" id="ARBA00022475"/>
    </source>
</evidence>
<feature type="signal peptide" evidence="11">
    <location>
        <begin position="1"/>
        <end position="21"/>
    </location>
</feature>
<dbReference type="GO" id="GO:0016324">
    <property type="term" value="C:apical plasma membrane"/>
    <property type="evidence" value="ECO:0007669"/>
    <property type="project" value="TreeGrafter"/>
</dbReference>
<evidence type="ECO:0000256" key="7">
    <source>
        <dbReference type="ARBA" id="ARBA00022927"/>
    </source>
</evidence>
<sequence>MVFRGECDFVFLIVILGLVESKEVIWRFDTDISNPDNWVDGKLAAGCKGVHFAAVNSAPVYVDRLTAIELTFPQDGEIYFSNDVVVEFKDNRKCINLKPLNYYDWYDPDSWRLADNNAAIPDKEKIPCRHDDVILPKLEHTPIDHHTYTTAIVNSVKITDKNLPFNNMSPDDNVVIMTDPRKCSDPYGCLCHDQPIFCPTKQTTQKLKCSDPVTPEEFCREICGAYLTYTPGEGPTLEQVKKHLKEFEADTYVSRVKNYLGKEVVQVVFSEKEYSGRSLEEAERFRGFLQSAKAESLHIYKSGNYYAEGGSGLSIVFGSLVSVLVFFGVVFYVYGDGSINVMVSR</sequence>
<keyword evidence="5 10" id="KW-0812">Transmembrane</keyword>
<keyword evidence="3" id="KW-0813">Transport</keyword>
<keyword evidence="13" id="KW-1185">Reference proteome</keyword>
<organism evidence="12 13">
    <name type="scientific">Zophobas morio</name>
    <dbReference type="NCBI Taxonomy" id="2755281"/>
    <lineage>
        <taxon>Eukaryota</taxon>
        <taxon>Metazoa</taxon>
        <taxon>Ecdysozoa</taxon>
        <taxon>Arthropoda</taxon>
        <taxon>Hexapoda</taxon>
        <taxon>Insecta</taxon>
        <taxon>Pterygota</taxon>
        <taxon>Neoptera</taxon>
        <taxon>Endopterygota</taxon>
        <taxon>Coleoptera</taxon>
        <taxon>Polyphaga</taxon>
        <taxon>Cucujiformia</taxon>
        <taxon>Tenebrionidae</taxon>
        <taxon>Zophobas</taxon>
    </lineage>
</organism>
<evidence type="ECO:0000256" key="8">
    <source>
        <dbReference type="ARBA" id="ARBA00022989"/>
    </source>
</evidence>
<protein>
    <recommendedName>
        <fullName evidence="2">Protein amnionless</fullName>
    </recommendedName>
</protein>
<keyword evidence="8 10" id="KW-1133">Transmembrane helix</keyword>
<keyword evidence="6 11" id="KW-0732">Signal</keyword>
<dbReference type="GO" id="GO:0015031">
    <property type="term" value="P:protein transport"/>
    <property type="evidence" value="ECO:0007669"/>
    <property type="project" value="UniProtKB-KW"/>
</dbReference>
<proteinExistence type="predicted"/>
<dbReference type="PANTHER" id="PTHR14995:SF2">
    <property type="entry name" value="PROTEIN AMNIONLESS"/>
    <property type="match status" value="1"/>
</dbReference>
<evidence type="ECO:0000256" key="2">
    <source>
        <dbReference type="ARBA" id="ARBA00021200"/>
    </source>
</evidence>
<reference evidence="12" key="1">
    <citation type="journal article" date="2023" name="G3 (Bethesda)">
        <title>Whole genome assemblies of Zophobas morio and Tenebrio molitor.</title>
        <authorList>
            <person name="Kaur S."/>
            <person name="Stinson S.A."/>
            <person name="diCenzo G.C."/>
        </authorList>
    </citation>
    <scope>NUCLEOTIDE SEQUENCE</scope>
    <source>
        <strain evidence="12">QUZm001</strain>
    </source>
</reference>
<evidence type="ECO:0000313" key="13">
    <source>
        <dbReference type="Proteomes" id="UP001168821"/>
    </source>
</evidence>
<evidence type="ECO:0000256" key="9">
    <source>
        <dbReference type="ARBA" id="ARBA00023136"/>
    </source>
</evidence>
<keyword evidence="7" id="KW-0653">Protein transport</keyword>
<feature type="transmembrane region" description="Helical" evidence="10">
    <location>
        <begin position="312"/>
        <end position="335"/>
    </location>
</feature>
<evidence type="ECO:0000256" key="5">
    <source>
        <dbReference type="ARBA" id="ARBA00022692"/>
    </source>
</evidence>
<comment type="subcellular location">
    <subcellularLocation>
        <location evidence="1">Cell membrane</location>
        <topology evidence="1">Single-pass type I membrane protein</topology>
    </subcellularLocation>
</comment>
<dbReference type="AlphaFoldDB" id="A0AA38MCG1"/>
<evidence type="ECO:0000256" key="11">
    <source>
        <dbReference type="SAM" id="SignalP"/>
    </source>
</evidence>
<dbReference type="Pfam" id="PF14828">
    <property type="entry name" value="Amnionless"/>
    <property type="match status" value="1"/>
</dbReference>
<evidence type="ECO:0000256" key="10">
    <source>
        <dbReference type="SAM" id="Phobius"/>
    </source>
</evidence>
<accession>A0AA38MCG1</accession>
<dbReference type="Proteomes" id="UP001168821">
    <property type="component" value="Unassembled WGS sequence"/>
</dbReference>
<evidence type="ECO:0000256" key="6">
    <source>
        <dbReference type="ARBA" id="ARBA00022729"/>
    </source>
</evidence>
<evidence type="ECO:0000313" key="12">
    <source>
        <dbReference type="EMBL" id="KAJ3651680.1"/>
    </source>
</evidence>
<name>A0AA38MCG1_9CUCU</name>
<keyword evidence="4" id="KW-1003">Cell membrane</keyword>
<keyword evidence="9 10" id="KW-0472">Membrane</keyword>
<gene>
    <name evidence="12" type="ORF">Zmor_017704</name>
</gene>
<evidence type="ECO:0000256" key="3">
    <source>
        <dbReference type="ARBA" id="ARBA00022448"/>
    </source>
</evidence>